<accession>A0A7W4K6I8</accession>
<dbReference type="InterPro" id="IPR010376">
    <property type="entry name" value="GBBH-like_N"/>
</dbReference>
<dbReference type="GO" id="GO:0045329">
    <property type="term" value="P:carnitine biosynthetic process"/>
    <property type="evidence" value="ECO:0007669"/>
    <property type="project" value="TreeGrafter"/>
</dbReference>
<evidence type="ECO:0000256" key="6">
    <source>
        <dbReference type="ARBA" id="ARBA00023002"/>
    </source>
</evidence>
<dbReference type="Gene3D" id="3.60.130.10">
    <property type="entry name" value="Clavaminate synthase-like"/>
    <property type="match status" value="1"/>
</dbReference>
<evidence type="ECO:0000259" key="8">
    <source>
        <dbReference type="Pfam" id="PF02668"/>
    </source>
</evidence>
<dbReference type="PANTHER" id="PTHR10696">
    <property type="entry name" value="GAMMA-BUTYROBETAINE HYDROXYLASE-RELATED"/>
    <property type="match status" value="1"/>
</dbReference>
<keyword evidence="6" id="KW-0560">Oxidoreductase</keyword>
<evidence type="ECO:0000256" key="5">
    <source>
        <dbReference type="ARBA" id="ARBA00022964"/>
    </source>
</evidence>
<sequence length="370" mass="41001">MTSVVLTEGAEALALRWPDGSVATCPYVWLRDNCPSVLHPQTRERMFDLLSIPSDPRPRHVALADGQLVVTWAGEDHVSRFPLDWLARHRPGIRPADPADIARVSWKGDFRIPRHDAAAILSDDGALAAWMTDLARSGLAIVGGVADKVGAGSTLAERIGFLRRTNFGTTFEVVSRPDPNNLAYTAEHLPLHTDLPNQEIPPGFQFLHCLSNAAEGGRSLFADGVAIAEDLRAADPEAFQLLCTVPIPFRFHDAEADIAVHRPVLTLDDAGAVCEIRYNAHIAGVFDMPPQVMAPYYRAYRAFMTRTRQDRFVLSLKLAAGDMVSFDNRRTLHGRERFHPGTGFRHLHGCYVDRGEFESRLRLLARDRGA</sequence>
<dbReference type="RefSeq" id="WP_182956539.1">
    <property type="nucleotide sequence ID" value="NZ_JABEQM010000004.1"/>
</dbReference>
<feature type="domain" description="Gamma-butyrobetaine hydroxylase-like N-terminal" evidence="9">
    <location>
        <begin position="7"/>
        <end position="86"/>
    </location>
</feature>
<comment type="similarity">
    <text evidence="3">Belongs to the gamma-BBH/TMLD family.</text>
</comment>
<dbReference type="GO" id="GO:0046872">
    <property type="term" value="F:metal ion binding"/>
    <property type="evidence" value="ECO:0007669"/>
    <property type="project" value="UniProtKB-KW"/>
</dbReference>
<evidence type="ECO:0000256" key="2">
    <source>
        <dbReference type="ARBA" id="ARBA00001961"/>
    </source>
</evidence>
<dbReference type="Pfam" id="PF06155">
    <property type="entry name" value="GBBH-like_N"/>
    <property type="match status" value="1"/>
</dbReference>
<organism evidence="10 11">
    <name type="scientific">Gluconacetobacter tumulisoli</name>
    <dbReference type="NCBI Taxonomy" id="1286189"/>
    <lineage>
        <taxon>Bacteria</taxon>
        <taxon>Pseudomonadati</taxon>
        <taxon>Pseudomonadota</taxon>
        <taxon>Alphaproteobacteria</taxon>
        <taxon>Acetobacterales</taxon>
        <taxon>Acetobacteraceae</taxon>
        <taxon>Gluconacetobacter</taxon>
    </lineage>
</organism>
<evidence type="ECO:0000256" key="7">
    <source>
        <dbReference type="ARBA" id="ARBA00023004"/>
    </source>
</evidence>
<evidence type="ECO:0000259" key="9">
    <source>
        <dbReference type="Pfam" id="PF06155"/>
    </source>
</evidence>
<dbReference type="Gene3D" id="3.30.2020.30">
    <property type="match status" value="1"/>
</dbReference>
<dbReference type="InterPro" id="IPR042098">
    <property type="entry name" value="TauD-like_sf"/>
</dbReference>
<comment type="cofactor">
    <cofactor evidence="1">
        <name>Fe(2+)</name>
        <dbReference type="ChEBI" id="CHEBI:29033"/>
    </cofactor>
</comment>
<keyword evidence="5" id="KW-0223">Dioxygenase</keyword>
<evidence type="ECO:0000256" key="4">
    <source>
        <dbReference type="ARBA" id="ARBA00022723"/>
    </source>
</evidence>
<dbReference type="InterPro" id="IPR038492">
    <property type="entry name" value="GBBH-like_N_sf"/>
</dbReference>
<dbReference type="Pfam" id="PF02668">
    <property type="entry name" value="TauD"/>
    <property type="match status" value="1"/>
</dbReference>
<evidence type="ECO:0000256" key="1">
    <source>
        <dbReference type="ARBA" id="ARBA00001954"/>
    </source>
</evidence>
<dbReference type="GO" id="GO:0016706">
    <property type="term" value="F:2-oxoglutarate-dependent dioxygenase activity"/>
    <property type="evidence" value="ECO:0007669"/>
    <property type="project" value="UniProtKB-ARBA"/>
</dbReference>
<dbReference type="CDD" id="cd00250">
    <property type="entry name" value="CAS_like"/>
    <property type="match status" value="1"/>
</dbReference>
<dbReference type="SUPFAM" id="SSF51197">
    <property type="entry name" value="Clavaminate synthase-like"/>
    <property type="match status" value="1"/>
</dbReference>
<feature type="domain" description="TauD/TfdA-like" evidence="8">
    <location>
        <begin position="120"/>
        <end position="351"/>
    </location>
</feature>
<evidence type="ECO:0000313" key="11">
    <source>
        <dbReference type="Proteomes" id="UP000578030"/>
    </source>
</evidence>
<reference evidence="10 11" key="1">
    <citation type="submission" date="2020-04" db="EMBL/GenBank/DDBJ databases">
        <title>Description of novel Gluconacetobacter.</title>
        <authorList>
            <person name="Sombolestani A."/>
        </authorList>
    </citation>
    <scope>NUCLEOTIDE SEQUENCE [LARGE SCALE GENOMIC DNA]</scope>
    <source>
        <strain evidence="10 11">LMG 27802</strain>
    </source>
</reference>
<dbReference type="InterPro" id="IPR050411">
    <property type="entry name" value="AlphaKG_dependent_hydroxylases"/>
</dbReference>
<keyword evidence="11" id="KW-1185">Reference proteome</keyword>
<dbReference type="Proteomes" id="UP000578030">
    <property type="component" value="Unassembled WGS sequence"/>
</dbReference>
<proteinExistence type="inferred from homology"/>
<dbReference type="FunFam" id="3.30.2020.30:FF:000002">
    <property type="entry name" value="Putative gamma-butyrobetaine dioxygenase"/>
    <property type="match status" value="1"/>
</dbReference>
<dbReference type="AlphaFoldDB" id="A0A7W4K6I8"/>
<dbReference type="InterPro" id="IPR003819">
    <property type="entry name" value="TauD/TfdA-like"/>
</dbReference>
<dbReference type="FunFam" id="3.60.130.10:FF:000001">
    <property type="entry name" value="Trimethyllysine dioxygenase, mitochondrial"/>
    <property type="match status" value="1"/>
</dbReference>
<evidence type="ECO:0000313" key="10">
    <source>
        <dbReference type="EMBL" id="MBB2201305.1"/>
    </source>
</evidence>
<comment type="cofactor">
    <cofactor evidence="2">
        <name>L-ascorbate</name>
        <dbReference type="ChEBI" id="CHEBI:38290"/>
    </cofactor>
</comment>
<keyword evidence="4" id="KW-0479">Metal-binding</keyword>
<dbReference type="EMBL" id="JABEQM010000004">
    <property type="protein sequence ID" value="MBB2201305.1"/>
    <property type="molecule type" value="Genomic_DNA"/>
</dbReference>
<protein>
    <submittedName>
        <fullName evidence="10">DUF971 domain-containing protein</fullName>
    </submittedName>
</protein>
<dbReference type="PANTHER" id="PTHR10696:SF25">
    <property type="entry name" value="OXIDOREDUCTASE AIM17-RELATED"/>
    <property type="match status" value="1"/>
</dbReference>
<name>A0A7W4K6I8_9PROT</name>
<keyword evidence="7" id="KW-0408">Iron</keyword>
<gene>
    <name evidence="10" type="ORF">HLH28_06860</name>
</gene>
<comment type="caution">
    <text evidence="10">The sequence shown here is derived from an EMBL/GenBank/DDBJ whole genome shotgun (WGS) entry which is preliminary data.</text>
</comment>
<evidence type="ECO:0000256" key="3">
    <source>
        <dbReference type="ARBA" id="ARBA00008654"/>
    </source>
</evidence>